<proteinExistence type="predicted"/>
<feature type="region of interest" description="Disordered" evidence="1">
    <location>
        <begin position="281"/>
        <end position="306"/>
    </location>
</feature>
<dbReference type="GeneID" id="73343439"/>
<dbReference type="Proteomes" id="UP000830671">
    <property type="component" value="Chromosome 5"/>
</dbReference>
<evidence type="ECO:0000313" key="2">
    <source>
        <dbReference type="EMBL" id="UQC83955.1"/>
    </source>
</evidence>
<dbReference type="KEGG" id="clup:CLUP02_09451"/>
<protein>
    <submittedName>
        <fullName evidence="2">Uncharacterized protein</fullName>
    </submittedName>
</protein>
<dbReference type="AlphaFoldDB" id="A0A9Q8SUZ6"/>
<dbReference type="EMBL" id="CP019477">
    <property type="protein sequence ID" value="UQC83955.1"/>
    <property type="molecule type" value="Genomic_DNA"/>
</dbReference>
<organism evidence="2 3">
    <name type="scientific">Colletotrichum lupini</name>
    <dbReference type="NCBI Taxonomy" id="145971"/>
    <lineage>
        <taxon>Eukaryota</taxon>
        <taxon>Fungi</taxon>
        <taxon>Dikarya</taxon>
        <taxon>Ascomycota</taxon>
        <taxon>Pezizomycotina</taxon>
        <taxon>Sordariomycetes</taxon>
        <taxon>Hypocreomycetidae</taxon>
        <taxon>Glomerellales</taxon>
        <taxon>Glomerellaceae</taxon>
        <taxon>Colletotrichum</taxon>
        <taxon>Colletotrichum acutatum species complex</taxon>
    </lineage>
</organism>
<gene>
    <name evidence="2" type="ORF">CLUP02_09451</name>
</gene>
<feature type="region of interest" description="Disordered" evidence="1">
    <location>
        <begin position="186"/>
        <end position="210"/>
    </location>
</feature>
<evidence type="ECO:0000256" key="1">
    <source>
        <dbReference type="SAM" id="MobiDB-lite"/>
    </source>
</evidence>
<reference evidence="2" key="1">
    <citation type="journal article" date="2021" name="Mol. Plant Microbe Interact.">
        <title>Complete Genome Sequence of the Plant-Pathogenic Fungus Colletotrichum lupini.</title>
        <authorList>
            <person name="Baroncelli R."/>
            <person name="Pensec F."/>
            <person name="Da Lio D."/>
            <person name="Boufleur T."/>
            <person name="Vicente I."/>
            <person name="Sarrocco S."/>
            <person name="Picot A."/>
            <person name="Baraldi E."/>
            <person name="Sukno S."/>
            <person name="Thon M."/>
            <person name="Le Floch G."/>
        </authorList>
    </citation>
    <scope>NUCLEOTIDE SEQUENCE</scope>
    <source>
        <strain evidence="2">IMI 504893</strain>
    </source>
</reference>
<name>A0A9Q8SUZ6_9PEZI</name>
<accession>A0A9Q8SUZ6</accession>
<keyword evidence="3" id="KW-1185">Reference proteome</keyword>
<sequence length="627" mass="70079">MWSNSPVMAHKEGNDFDTKRMALVADKAASQQTDSDYLCIIKVDVHKQMGEAMKRLKVRRVVVVYQGQTRVWTVPLVPASPYHCQDDASILSPTVPKDKRGQPIRGAAIQIQEEPTWLAASPNGFVCVVAGQQEQTEQQRMLLLAFLSFGYWCPFHAHFVPAQSVPTVLRKDATYLGKVRESTFVSTGFSKPRPPPTFSPVHGSPTSDQKHPLNARANGTLHQCLGSMILCSIGVIMTSYRPSQENPGHMARWLVNVRDHRIPPSCYDRLALLTLSRPRLKTPRLRHSKQPSASQQSRFPTSPSTELAHQQRFMQHLIQHLHSRSFAFINACQTRYLYQAFNPRLLGVPGFGAVLSLSGPEGFPTFPQRRSIFTEQQGEGSRTACEPFPIASDCILGLFEAPHRNYSSCENASIRLEISDSDYTLLMACRFSDNVPDHRTSTITRVIARHVGDSPFASVTDTFFSSKTIHPLTSETQLTMPVPRVRYRAFSTMETPLASRTPPSAPFFFSDTMQSGQTTFTARQSSVAVSYLTPMSYRIRDSSYEDGVELVLNSDNEQDMWLVLPVAQSTHGPSIHPSIHPWGVTLTEVVCNWVSAPINHQNLPWSPEGAPRYALSFCSISLTRGQY</sequence>
<dbReference type="RefSeq" id="XP_049145573.1">
    <property type="nucleotide sequence ID" value="XM_049288429.1"/>
</dbReference>
<evidence type="ECO:0000313" key="3">
    <source>
        <dbReference type="Proteomes" id="UP000830671"/>
    </source>
</evidence>
<feature type="compositionally biased region" description="Polar residues" evidence="1">
    <location>
        <begin position="290"/>
        <end position="306"/>
    </location>
</feature>